<evidence type="ECO:0000256" key="2">
    <source>
        <dbReference type="ARBA" id="ARBA00022490"/>
    </source>
</evidence>
<dbReference type="AlphaFoldDB" id="A0A6P8YW84"/>
<evidence type="ECO:0000256" key="3">
    <source>
        <dbReference type="ARBA" id="ARBA00037342"/>
    </source>
</evidence>
<keyword evidence="5" id="KW-1185">Reference proteome</keyword>
<comment type="subcellular location">
    <subcellularLocation>
        <location evidence="1">Cytoplasm</location>
    </subcellularLocation>
</comment>
<dbReference type="Pfam" id="PF13621">
    <property type="entry name" value="Cupin_8"/>
    <property type="match status" value="1"/>
</dbReference>
<dbReference type="PANTHER" id="PTHR12461">
    <property type="entry name" value="HYPOXIA-INDUCIBLE FACTOR 1 ALPHA INHIBITOR-RELATED"/>
    <property type="match status" value="1"/>
</dbReference>
<dbReference type="RefSeq" id="XP_034241516.1">
    <property type="nucleotide sequence ID" value="XM_034385625.1"/>
</dbReference>
<organism evidence="6">
    <name type="scientific">Thrips palmi</name>
    <name type="common">Melon thrips</name>
    <dbReference type="NCBI Taxonomy" id="161013"/>
    <lineage>
        <taxon>Eukaryota</taxon>
        <taxon>Metazoa</taxon>
        <taxon>Ecdysozoa</taxon>
        <taxon>Arthropoda</taxon>
        <taxon>Hexapoda</taxon>
        <taxon>Insecta</taxon>
        <taxon>Pterygota</taxon>
        <taxon>Neoptera</taxon>
        <taxon>Paraneoptera</taxon>
        <taxon>Thysanoptera</taxon>
        <taxon>Terebrantia</taxon>
        <taxon>Thripoidea</taxon>
        <taxon>Thripidae</taxon>
        <taxon>Thrips</taxon>
    </lineage>
</organism>
<accession>A0A6P8YW84</accession>
<dbReference type="PROSITE" id="PS51184">
    <property type="entry name" value="JMJC"/>
    <property type="match status" value="1"/>
</dbReference>
<protein>
    <submittedName>
        <fullName evidence="6">HSPB1-associated protein 1</fullName>
    </submittedName>
</protein>
<evidence type="ECO:0000313" key="6">
    <source>
        <dbReference type="RefSeq" id="XP_034241516.1"/>
    </source>
</evidence>
<dbReference type="KEGG" id="tpal:117645427"/>
<reference evidence="6" key="1">
    <citation type="submission" date="2025-08" db="UniProtKB">
        <authorList>
            <consortium name="RefSeq"/>
        </authorList>
    </citation>
    <scope>IDENTIFICATION</scope>
    <source>
        <tissue evidence="6">Total insect</tissue>
    </source>
</reference>
<dbReference type="InParanoid" id="A0A6P8YW84"/>
<proteinExistence type="predicted"/>
<dbReference type="GeneID" id="117645427"/>
<dbReference type="PANTHER" id="PTHR12461:SF43">
    <property type="entry name" value="HSPB1-ASSOCIATED PROTEIN 1"/>
    <property type="match status" value="1"/>
</dbReference>
<sequence>MCEKNQEKLKDFILSLSKPVVFHGRIDDWEVLKWNIEDWSTAFGKKLLPFRCGVRSCSLQPLWERYCGREVMTLAEFASIQRNPKELKDSGKWFYFDYKYLNEWTPQDNNALKSVSWSSLGFPEMEVAGSTLWIGSGGAHTPCHYDTYGSNLVAQVFGTKRWILWPPSESKTMRPTRVPYEESSVYSKWNFNCPLPSEFYHDCKEIYIVDLKPGDVLFVPRHWWHYVECLDTSVSINSWMASNLDYVSRLDEALVKFTVSQVSKDLSLADINVIVNPNEDDVDSTPLSDSTNMITYCTDALKSKITERSKCSDMDASDPLPVVDRAEYVPCSTLEELRNLTNDKCNCNSKERHQRLMTESIMKAKDSGILHRRYETPLQKVINAFCHPEVIEKVREKLLDSLNVGLDELILMQESDVSK</sequence>
<dbReference type="Gene3D" id="2.60.120.10">
    <property type="entry name" value="Jelly Rolls"/>
    <property type="match status" value="1"/>
</dbReference>
<dbReference type="FunCoup" id="A0A6P8YW84">
    <property type="interactions" value="3"/>
</dbReference>
<evidence type="ECO:0000313" key="5">
    <source>
        <dbReference type="Proteomes" id="UP000515158"/>
    </source>
</evidence>
<dbReference type="InterPro" id="IPR003347">
    <property type="entry name" value="JmjC_dom"/>
</dbReference>
<gene>
    <name evidence="6" type="primary">LOC117645427</name>
</gene>
<name>A0A6P8YW84_THRPL</name>
<evidence type="ECO:0000256" key="1">
    <source>
        <dbReference type="ARBA" id="ARBA00004496"/>
    </source>
</evidence>
<comment type="function">
    <text evidence="3">May play a role in cellular stress response.</text>
</comment>
<dbReference type="Proteomes" id="UP000515158">
    <property type="component" value="Unplaced"/>
</dbReference>
<dbReference type="CTD" id="79663"/>
<keyword evidence="2" id="KW-0963">Cytoplasm</keyword>
<feature type="domain" description="JmjC" evidence="4">
    <location>
        <begin position="96"/>
        <end position="255"/>
    </location>
</feature>
<dbReference type="SUPFAM" id="SSF51197">
    <property type="entry name" value="Clavaminate synthase-like"/>
    <property type="match status" value="1"/>
</dbReference>
<dbReference type="SMART" id="SM00558">
    <property type="entry name" value="JmjC"/>
    <property type="match status" value="1"/>
</dbReference>
<dbReference type="OrthoDB" id="438164at2759"/>
<dbReference type="InterPro" id="IPR014710">
    <property type="entry name" value="RmlC-like_jellyroll"/>
</dbReference>
<dbReference type="InterPro" id="IPR041667">
    <property type="entry name" value="Cupin_8"/>
</dbReference>
<dbReference type="GO" id="GO:0005737">
    <property type="term" value="C:cytoplasm"/>
    <property type="evidence" value="ECO:0007669"/>
    <property type="project" value="UniProtKB-SubCell"/>
</dbReference>
<evidence type="ECO:0000259" key="4">
    <source>
        <dbReference type="PROSITE" id="PS51184"/>
    </source>
</evidence>